<protein>
    <recommendedName>
        <fullName evidence="4">Cytochrome c</fullName>
    </recommendedName>
</protein>
<sequence>MKAPPIGTLAFGAVGVTAIALIIIGPPGARPTKLREPTSETVPQASSVSVAGFTLTSESIDLPFDEQQYPEGANADVINANCTSCHSASMALTQPPLSKDKWREIVIKMRDVYKAPVGEQSIPAIVDYLSTMPGQANSAEPGIERSAQDKS</sequence>
<evidence type="ECO:0000313" key="3">
    <source>
        <dbReference type="Proteomes" id="UP000284322"/>
    </source>
</evidence>
<organism evidence="2 3">
    <name type="scientific">Tsuneonella suprasediminis</name>
    <dbReference type="NCBI Taxonomy" id="2306996"/>
    <lineage>
        <taxon>Bacteria</taxon>
        <taxon>Pseudomonadati</taxon>
        <taxon>Pseudomonadota</taxon>
        <taxon>Alphaproteobacteria</taxon>
        <taxon>Sphingomonadales</taxon>
        <taxon>Erythrobacteraceae</taxon>
        <taxon>Tsuneonella</taxon>
    </lineage>
</organism>
<proteinExistence type="predicted"/>
<name>A0A419R3Q3_9SPHN</name>
<keyword evidence="1" id="KW-1133">Transmembrane helix</keyword>
<evidence type="ECO:0000313" key="2">
    <source>
        <dbReference type="EMBL" id="RJX69046.1"/>
    </source>
</evidence>
<dbReference type="EMBL" id="RAHJ01000014">
    <property type="protein sequence ID" value="RJX69046.1"/>
    <property type="molecule type" value="Genomic_DNA"/>
</dbReference>
<dbReference type="GO" id="GO:0009055">
    <property type="term" value="F:electron transfer activity"/>
    <property type="evidence" value="ECO:0007669"/>
    <property type="project" value="InterPro"/>
</dbReference>
<keyword evidence="1" id="KW-0812">Transmembrane</keyword>
<evidence type="ECO:0008006" key="4">
    <source>
        <dbReference type="Google" id="ProtNLM"/>
    </source>
</evidence>
<gene>
    <name evidence="2" type="ORF">D6858_03840</name>
</gene>
<accession>A0A419R3Q3</accession>
<dbReference type="Gene3D" id="1.10.760.10">
    <property type="entry name" value="Cytochrome c-like domain"/>
    <property type="match status" value="1"/>
</dbReference>
<evidence type="ECO:0000256" key="1">
    <source>
        <dbReference type="SAM" id="Phobius"/>
    </source>
</evidence>
<reference evidence="2 3" key="1">
    <citation type="submission" date="2018-09" db="EMBL/GenBank/DDBJ databases">
        <title>Altererythrobacter sp.Ery1 and Ery12, the genome sequencing of novel strains in genus Alterythrobacter.</title>
        <authorList>
            <person name="Cheng H."/>
            <person name="Wu Y.-H."/>
            <person name="Fang C."/>
            <person name="Xu X.-W."/>
        </authorList>
    </citation>
    <scope>NUCLEOTIDE SEQUENCE [LARGE SCALE GENOMIC DNA]</scope>
    <source>
        <strain evidence="2 3">Ery12</strain>
    </source>
</reference>
<dbReference type="InterPro" id="IPR036909">
    <property type="entry name" value="Cyt_c-like_dom_sf"/>
</dbReference>
<dbReference type="RefSeq" id="WP_084591922.1">
    <property type="nucleotide sequence ID" value="NZ_RAHJ01000014.1"/>
</dbReference>
<dbReference type="Proteomes" id="UP000284322">
    <property type="component" value="Unassembled WGS sequence"/>
</dbReference>
<dbReference type="SUPFAM" id="SSF46626">
    <property type="entry name" value="Cytochrome c"/>
    <property type="match status" value="1"/>
</dbReference>
<dbReference type="GO" id="GO:0020037">
    <property type="term" value="F:heme binding"/>
    <property type="evidence" value="ECO:0007669"/>
    <property type="project" value="InterPro"/>
</dbReference>
<comment type="caution">
    <text evidence="2">The sequence shown here is derived from an EMBL/GenBank/DDBJ whole genome shotgun (WGS) entry which is preliminary data.</text>
</comment>
<feature type="transmembrane region" description="Helical" evidence="1">
    <location>
        <begin position="6"/>
        <end position="25"/>
    </location>
</feature>
<keyword evidence="3" id="KW-1185">Reference proteome</keyword>
<dbReference type="OrthoDB" id="9789237at2"/>
<keyword evidence="1" id="KW-0472">Membrane</keyword>
<dbReference type="AlphaFoldDB" id="A0A419R3Q3"/>